<dbReference type="Proteomes" id="UP000295247">
    <property type="component" value="Unassembled WGS sequence"/>
</dbReference>
<dbReference type="InterPro" id="IPR050141">
    <property type="entry name" value="GCL_type2/YbdK_subfam"/>
</dbReference>
<accession>A0A4R4AGP9</accession>
<dbReference type="PANTHER" id="PTHR36510">
    <property type="entry name" value="GLUTAMATE--CYSTEINE LIGASE 2-RELATED"/>
    <property type="match status" value="1"/>
</dbReference>
<dbReference type="InterPro" id="IPR006336">
    <property type="entry name" value="GCS2"/>
</dbReference>
<comment type="caution">
    <text evidence="1">The sequence shown here is derived from an EMBL/GenBank/DDBJ whole genome shotgun (WGS) entry which is preliminary data.</text>
</comment>
<organism evidence="1 2">
    <name type="scientific">Marichromatium gracile</name>
    <name type="common">Chromatium gracile</name>
    <dbReference type="NCBI Taxonomy" id="1048"/>
    <lineage>
        <taxon>Bacteria</taxon>
        <taxon>Pseudomonadati</taxon>
        <taxon>Pseudomonadota</taxon>
        <taxon>Gammaproteobacteria</taxon>
        <taxon>Chromatiales</taxon>
        <taxon>Chromatiaceae</taxon>
        <taxon>Marichromatium</taxon>
    </lineage>
</organism>
<reference evidence="1 2" key="1">
    <citation type="submission" date="2019-03" db="EMBL/GenBank/DDBJ databases">
        <title>Genomic Encyclopedia of Type Strains, Phase IV (KMG-IV): sequencing the most valuable type-strain genomes for metagenomic binning, comparative biology and taxonomic classification.</title>
        <authorList>
            <person name="Goeker M."/>
        </authorList>
    </citation>
    <scope>NUCLEOTIDE SEQUENCE [LARGE SCALE GENOMIC DNA]</scope>
    <source>
        <strain evidence="1 2">DSM 203</strain>
    </source>
</reference>
<sequence length="473" mass="52590">MGQEIASDRFSEADLARFTTRLREETALLARWFAEGRIAHAPPMLGFELEAWLVDTAMRPAPRAPALLDALADPRVVPELSMFNIEFNGTPLELGATTLSQLATTLGEPLERAQRLGEDLGLRVVTIGTLPTIDAEQLDIETMSPLARYRALNARIFALRQGRALSLIIDGDEPLELHWHDVMLEAAGTSFQIHLQVAPEHAARVYNASKILSGPLVAISANSPFLFGHALWEETRIALFEQAVSVGGAILQERVNFGQRYAAHSILETFEANLARYPVLLPQCSDEPPETLTHLRLHNGTIWRWNRPLIGFDDDGRPHLRIEHRVIPAGPTVADAIANTALYLGAVHALSHDPRPPEQRLPFPLAMAGFYDCARAGLGARIRWLDGREHQVATILRDDLLPRAHRGLEALGMGADERGHWLDIIAQRLARRRTGAAWQRAWVARHGHDMYGLTAAYLARQRAGHPVHQWSID</sequence>
<proteinExistence type="predicted"/>
<dbReference type="EMBL" id="SMDC01000002">
    <property type="protein sequence ID" value="TCW38403.1"/>
    <property type="molecule type" value="Genomic_DNA"/>
</dbReference>
<dbReference type="GO" id="GO:0004357">
    <property type="term" value="F:glutamate-cysteine ligase activity"/>
    <property type="evidence" value="ECO:0007669"/>
    <property type="project" value="InterPro"/>
</dbReference>
<keyword evidence="1" id="KW-0436">Ligase</keyword>
<dbReference type="Gene3D" id="3.30.590.20">
    <property type="match status" value="1"/>
</dbReference>
<dbReference type="Pfam" id="PF04107">
    <property type="entry name" value="GCS2"/>
    <property type="match status" value="1"/>
</dbReference>
<dbReference type="SUPFAM" id="SSF55931">
    <property type="entry name" value="Glutamine synthetase/guanido kinase"/>
    <property type="match status" value="1"/>
</dbReference>
<dbReference type="RefSeq" id="WP_132228730.1">
    <property type="nucleotide sequence ID" value="NZ_NRRH01000003.1"/>
</dbReference>
<dbReference type="PANTHER" id="PTHR36510:SF3">
    <property type="entry name" value="CONSERVED PROTEIN"/>
    <property type="match status" value="1"/>
</dbReference>
<dbReference type="InterPro" id="IPR014746">
    <property type="entry name" value="Gln_synth/guanido_kin_cat_dom"/>
</dbReference>
<dbReference type="AlphaFoldDB" id="A0A4R4AGP9"/>
<gene>
    <name evidence="1" type="ORF">EDC29_102296</name>
</gene>
<evidence type="ECO:0000313" key="2">
    <source>
        <dbReference type="Proteomes" id="UP000295247"/>
    </source>
</evidence>
<protein>
    <submittedName>
        <fullName evidence="1">Gamma-glutamyl:cysteine ligase YbdK (ATP-grasp superfamily)</fullName>
    </submittedName>
</protein>
<dbReference type="GO" id="GO:0042398">
    <property type="term" value="P:modified amino acid biosynthetic process"/>
    <property type="evidence" value="ECO:0007669"/>
    <property type="project" value="InterPro"/>
</dbReference>
<evidence type="ECO:0000313" key="1">
    <source>
        <dbReference type="EMBL" id="TCW38403.1"/>
    </source>
</evidence>
<dbReference type="PIRSF" id="PIRSF012666">
    <property type="entry name" value="UCP012666"/>
    <property type="match status" value="1"/>
</dbReference>
<name>A0A4R4AGP9_MARGR</name>
<dbReference type="InterPro" id="IPR016602">
    <property type="entry name" value="UCP012666"/>
</dbReference>